<gene>
    <name evidence="1" type="primary">b586R</name>
    <name evidence="1" type="ORF">NY2A_b586R</name>
</gene>
<dbReference type="GeneID" id="5659039"/>
<dbReference type="KEGG" id="vg:5659039"/>
<name>A7IXB1_PBCVN</name>
<dbReference type="RefSeq" id="YP_001497782.1">
    <property type="nucleotide sequence ID" value="NC_009898.1"/>
</dbReference>
<evidence type="ECO:0000313" key="2">
    <source>
        <dbReference type="Proteomes" id="UP000202419"/>
    </source>
</evidence>
<organismHost>
    <name type="scientific">Chlorella</name>
    <dbReference type="NCBI Taxonomy" id="3071"/>
</organismHost>
<dbReference type="Proteomes" id="UP000202419">
    <property type="component" value="Segment"/>
</dbReference>
<organism evidence="1 2">
    <name type="scientific">Paramecium bursaria Chlorella virus NY2A</name>
    <name type="common">PBCV-NY2A</name>
    <dbReference type="NCBI Taxonomy" id="46021"/>
    <lineage>
        <taxon>Viruses</taxon>
        <taxon>Varidnaviria</taxon>
        <taxon>Bamfordvirae</taxon>
        <taxon>Nucleocytoviricota</taxon>
        <taxon>Megaviricetes</taxon>
        <taxon>Algavirales</taxon>
        <taxon>Phycodnaviridae</taxon>
        <taxon>Chlorovirus</taxon>
        <taxon>Chlorovirus americanus</taxon>
    </lineage>
</organism>
<evidence type="ECO:0000313" key="1">
    <source>
        <dbReference type="EMBL" id="ABT14985.1"/>
    </source>
</evidence>
<proteinExistence type="predicted"/>
<dbReference type="EMBL" id="DQ491002">
    <property type="protein sequence ID" value="ABT14985.1"/>
    <property type="molecule type" value="Genomic_DNA"/>
</dbReference>
<sequence length="78" mass="9951">MTLCSYMFISTFYTFNSYDCPIYSKHGRRVYEDIDERRKRRESTRRLHRDYHRRRYRRRSVVCSTRLRTELFETRRTI</sequence>
<accession>A7IXB1</accession>
<protein>
    <submittedName>
        <fullName evidence="1">Uncharacterized protein b586R</fullName>
    </submittedName>
</protein>
<keyword evidence="2" id="KW-1185">Reference proteome</keyword>
<reference evidence="1 2" key="1">
    <citation type="journal article" date="2007" name="Virology">
        <title>Sequence and annotation of the 369-kb NY-2A and the 345-kb AR158 viruses that infect Chlorella NC64A.</title>
        <authorList>
            <person name="Fitzgerald L.A."/>
            <person name="Graves M.V."/>
            <person name="Li X."/>
            <person name="Feldblyum T."/>
            <person name="Nierman W.C."/>
            <person name="Van Etten J.L."/>
        </authorList>
    </citation>
    <scope>NUCLEOTIDE SEQUENCE [LARGE SCALE GENOMIC DNA]</scope>
    <source>
        <strain evidence="1 2">NY-2A</strain>
    </source>
</reference>